<evidence type="ECO:0000313" key="4">
    <source>
        <dbReference type="Proteomes" id="UP000470302"/>
    </source>
</evidence>
<dbReference type="NCBIfam" id="NF033554">
    <property type="entry name" value="floc_PepA"/>
    <property type="match status" value="1"/>
</dbReference>
<dbReference type="RefSeq" id="WP_161095761.1">
    <property type="nucleotide sequence ID" value="NZ_WWCW01000009.1"/>
</dbReference>
<comment type="caution">
    <text evidence="3">The sequence shown here is derived from an EMBL/GenBank/DDBJ whole genome shotgun (WGS) entry which is preliminary data.</text>
</comment>
<sequence>MKKLGTLSALLGALFSAGAVHATTLDTRSAANVLFAGNLGEPAAPSAIGGDGILQNFTGIDWHQNGAGLVQGFTLTPANNAGDFADFTLTYQAFAAAIGSTSATPDLRVAPPGPAVGTYELTTTATLHERATCLNAGCSTVALTFTPSTTSTWTVYFDNAPDANQAAGTGFTNGVAMLSGTWDAELSTFFATGTSGTPGATGVGSATLTGTVLMTNATYVSPALAGTRFDTTLNFPGPASPGFTRPLLVNGIATGPNTDSQFVLNIDGAQQFTPVPEPATLALLAAGIFGMGSFGRRREQRQ</sequence>
<dbReference type="NCBIfam" id="TIGR02595">
    <property type="entry name" value="PEP_CTERM"/>
    <property type="match status" value="1"/>
</dbReference>
<dbReference type="Pfam" id="PF07589">
    <property type="entry name" value="PEP-CTERM"/>
    <property type="match status" value="1"/>
</dbReference>
<feature type="chain" id="PRO_5032861017" evidence="1">
    <location>
        <begin position="23"/>
        <end position="302"/>
    </location>
</feature>
<name>A0A845FZF8_9BURK</name>
<reference evidence="3 4" key="1">
    <citation type="submission" date="2020-01" db="EMBL/GenBank/DDBJ databases">
        <title>Novel species isolated from a subtropical stream in China.</title>
        <authorList>
            <person name="Lu H."/>
        </authorList>
    </citation>
    <scope>NUCLEOTIDE SEQUENCE [LARGE SCALE GENOMIC DNA]</scope>
    <source>
        <strain evidence="3 4">FT82W</strain>
    </source>
</reference>
<accession>A0A845FZF8</accession>
<keyword evidence="1" id="KW-0732">Signal</keyword>
<evidence type="ECO:0000313" key="3">
    <source>
        <dbReference type="EMBL" id="MYM86515.1"/>
    </source>
</evidence>
<gene>
    <name evidence="3" type="primary">pepA</name>
    <name evidence="3" type="ORF">GTP91_04890</name>
</gene>
<dbReference type="EMBL" id="WWCW01000009">
    <property type="protein sequence ID" value="MYM86515.1"/>
    <property type="molecule type" value="Genomic_DNA"/>
</dbReference>
<evidence type="ECO:0000256" key="1">
    <source>
        <dbReference type="SAM" id="SignalP"/>
    </source>
</evidence>
<dbReference type="InterPro" id="IPR013424">
    <property type="entry name" value="Ice-binding_C"/>
</dbReference>
<dbReference type="AlphaFoldDB" id="A0A845FZF8"/>
<dbReference type="Proteomes" id="UP000470302">
    <property type="component" value="Unassembled WGS sequence"/>
</dbReference>
<organism evidence="3 4">
    <name type="scientific">Duganella vulcania</name>
    <dbReference type="NCBI Taxonomy" id="2692166"/>
    <lineage>
        <taxon>Bacteria</taxon>
        <taxon>Pseudomonadati</taxon>
        <taxon>Pseudomonadota</taxon>
        <taxon>Betaproteobacteria</taxon>
        <taxon>Burkholderiales</taxon>
        <taxon>Oxalobacteraceae</taxon>
        <taxon>Telluria group</taxon>
        <taxon>Duganella</taxon>
    </lineage>
</organism>
<protein>
    <submittedName>
        <fullName evidence="3">Flocculation-associated PEP-CTERM protein PepA</fullName>
    </submittedName>
</protein>
<proteinExistence type="predicted"/>
<feature type="signal peptide" evidence="1">
    <location>
        <begin position="1"/>
        <end position="22"/>
    </location>
</feature>
<feature type="domain" description="Ice-binding protein C-terminal" evidence="2">
    <location>
        <begin position="274"/>
        <end position="297"/>
    </location>
</feature>
<evidence type="ECO:0000259" key="2">
    <source>
        <dbReference type="Pfam" id="PF07589"/>
    </source>
</evidence>